<feature type="region of interest" description="Disordered" evidence="1">
    <location>
        <begin position="28"/>
        <end position="78"/>
    </location>
</feature>
<gene>
    <name evidence="2" type="ORF">FNF27_04435</name>
</gene>
<evidence type="ECO:0000256" key="1">
    <source>
        <dbReference type="SAM" id="MobiDB-lite"/>
    </source>
</evidence>
<proteinExistence type="predicted"/>
<dbReference type="AlphaFoldDB" id="A0A5A8E965"/>
<dbReference type="Gene3D" id="3.40.50.1000">
    <property type="entry name" value="HAD superfamily/HAD-like"/>
    <property type="match status" value="1"/>
</dbReference>
<sequence>MSFDWRTASLSVRLMRMLATRWAPAAHSTAIRSSAAGRQWRAGREGADDPSAGGASRRPSVGQSAAITAGPGPKAKARAAICPPTDWLPARPTLRAAFPMAASKSPVGAGSAVVYHHGAAVATAKPLVPDSLVKMLKAVVFDFDLTVLRIHSFSARIEPDMIASRAWEKDFADLKAFEAVCKGLAARDVRVAIASFGRKDVITEYLKRVFGDEMDEIFPPEAICTPADVGSVDGHALPDGKNTQIGVLMKSMGIADDPRRILFFDDDRANCSKAAAIGVLSFFCPKHFTEPTWTLACTKLPAVEGMFQRPPAARAAPAPAPAPAAGDAGATESAQHGLAPSSTEDPCE</sequence>
<feature type="compositionally biased region" description="Low complexity" evidence="1">
    <location>
        <begin position="310"/>
        <end position="330"/>
    </location>
</feature>
<dbReference type="OrthoDB" id="10266961at2759"/>
<dbReference type="SUPFAM" id="SSF56784">
    <property type="entry name" value="HAD-like"/>
    <property type="match status" value="1"/>
</dbReference>
<protein>
    <submittedName>
        <fullName evidence="2">Uncharacterized protein</fullName>
    </submittedName>
</protein>
<reference evidence="2 3" key="1">
    <citation type="submission" date="2019-07" db="EMBL/GenBank/DDBJ databases">
        <title>Genomes of Cafeteria roenbergensis.</title>
        <authorList>
            <person name="Fischer M.G."/>
            <person name="Hackl T."/>
            <person name="Roman M."/>
        </authorList>
    </citation>
    <scope>NUCLEOTIDE SEQUENCE [LARGE SCALE GENOMIC DNA]</scope>
    <source>
        <strain evidence="2 3">E4-10P</strain>
    </source>
</reference>
<dbReference type="EMBL" id="VLTO01000026">
    <property type="protein sequence ID" value="KAA0174049.1"/>
    <property type="molecule type" value="Genomic_DNA"/>
</dbReference>
<name>A0A5A8E965_CAFRO</name>
<dbReference type="Proteomes" id="UP000322899">
    <property type="component" value="Unassembled WGS sequence"/>
</dbReference>
<accession>A0A5A8E965</accession>
<organism evidence="2 3">
    <name type="scientific">Cafeteria roenbergensis</name>
    <name type="common">Marine flagellate</name>
    <dbReference type="NCBI Taxonomy" id="33653"/>
    <lineage>
        <taxon>Eukaryota</taxon>
        <taxon>Sar</taxon>
        <taxon>Stramenopiles</taxon>
        <taxon>Bigyra</taxon>
        <taxon>Opalozoa</taxon>
        <taxon>Bicosoecida</taxon>
        <taxon>Cafeteriaceae</taxon>
        <taxon>Cafeteria</taxon>
    </lineage>
</organism>
<evidence type="ECO:0000313" key="2">
    <source>
        <dbReference type="EMBL" id="KAA0174049.1"/>
    </source>
</evidence>
<dbReference type="InterPro" id="IPR023214">
    <property type="entry name" value="HAD_sf"/>
</dbReference>
<feature type="compositionally biased region" description="Low complexity" evidence="1">
    <location>
        <begin position="69"/>
        <end position="78"/>
    </location>
</feature>
<feature type="region of interest" description="Disordered" evidence="1">
    <location>
        <begin position="310"/>
        <end position="348"/>
    </location>
</feature>
<comment type="caution">
    <text evidence="2">The sequence shown here is derived from an EMBL/GenBank/DDBJ whole genome shotgun (WGS) entry which is preliminary data.</text>
</comment>
<evidence type="ECO:0000313" key="3">
    <source>
        <dbReference type="Proteomes" id="UP000322899"/>
    </source>
</evidence>
<dbReference type="InterPro" id="IPR036412">
    <property type="entry name" value="HAD-like_sf"/>
</dbReference>